<name>A0A4V2WM10_9BACT</name>
<keyword evidence="2" id="KW-1185">Reference proteome</keyword>
<evidence type="ECO:0000313" key="2">
    <source>
        <dbReference type="Proteomes" id="UP000295164"/>
    </source>
</evidence>
<dbReference type="EMBL" id="SKFH01000046">
    <property type="protein sequence ID" value="TCZ65852.1"/>
    <property type="molecule type" value="Genomic_DNA"/>
</dbReference>
<comment type="caution">
    <text evidence="1">The sequence shown here is derived from an EMBL/GenBank/DDBJ whole genome shotgun (WGS) entry which is preliminary data.</text>
</comment>
<dbReference type="Proteomes" id="UP000295164">
    <property type="component" value="Unassembled WGS sequence"/>
</dbReference>
<evidence type="ECO:0000313" key="1">
    <source>
        <dbReference type="EMBL" id="TCZ65852.1"/>
    </source>
</evidence>
<reference evidence="1 2" key="1">
    <citation type="submission" date="2019-03" db="EMBL/GenBank/DDBJ databases">
        <authorList>
            <person name="Kim M.K.M."/>
        </authorList>
    </citation>
    <scope>NUCLEOTIDE SEQUENCE [LARGE SCALE GENOMIC DNA]</scope>
    <source>
        <strain evidence="1 2">17J68-15</strain>
    </source>
</reference>
<gene>
    <name evidence="1" type="ORF">E0486_16955</name>
</gene>
<protein>
    <submittedName>
        <fullName evidence="1">Uncharacterized protein</fullName>
    </submittedName>
</protein>
<organism evidence="1 2">
    <name type="scientific">Flaviaesturariibacter aridisoli</name>
    <dbReference type="NCBI Taxonomy" id="2545761"/>
    <lineage>
        <taxon>Bacteria</taxon>
        <taxon>Pseudomonadati</taxon>
        <taxon>Bacteroidota</taxon>
        <taxon>Chitinophagia</taxon>
        <taxon>Chitinophagales</taxon>
        <taxon>Chitinophagaceae</taxon>
        <taxon>Flaviaestuariibacter</taxon>
    </lineage>
</organism>
<accession>A0A4V2WM10</accession>
<sequence>MDQDQLNFHTMMGKLKAHFQGHRSAWSNEPLLTDPVATLLALHDRIEAAASAQEGGKIAAFSAKDALFAEAAVETDKLATTLRTFARRAADPVLLKAMDLSLRDFKTGAQADRVRLMNRVLAEAESRLAHLAPYRIDAARLAALKTLLHQAADQHDDGHEQRTHSTVATGRLADLLAEARTLLEGLDDDVPTFIDDAEFVTAYFVARRITDRRATRPAEAPAEAGGRTRD</sequence>
<dbReference type="AlphaFoldDB" id="A0A4V2WM10"/>
<dbReference type="RefSeq" id="WP_131853980.1">
    <property type="nucleotide sequence ID" value="NZ_SKFH01000046.1"/>
</dbReference>
<proteinExistence type="predicted"/>